<comment type="similarity">
    <text evidence="1">Belongs to the THADA family.</text>
</comment>
<evidence type="ECO:0000313" key="8">
    <source>
        <dbReference type="Proteomes" id="UP000835052"/>
    </source>
</evidence>
<dbReference type="InterPro" id="IPR051954">
    <property type="entry name" value="tRNA_methyltransferase_THADA"/>
</dbReference>
<protein>
    <recommendedName>
        <fullName evidence="3">tRNA (32-2'-O)-methyltransferase regulator THADA</fullName>
    </recommendedName>
</protein>
<dbReference type="InterPro" id="IPR019442">
    <property type="entry name" value="THADA/TRM732_DUF2428"/>
</dbReference>
<proteinExistence type="inferred from homology"/>
<evidence type="ECO:0000313" key="7">
    <source>
        <dbReference type="EMBL" id="CAD6184937.1"/>
    </source>
</evidence>
<dbReference type="GO" id="GO:0030488">
    <property type="term" value="P:tRNA methylation"/>
    <property type="evidence" value="ECO:0007669"/>
    <property type="project" value="TreeGrafter"/>
</dbReference>
<comment type="caution">
    <text evidence="7">The sequence shown here is derived from an EMBL/GenBank/DDBJ whole genome shotgun (WGS) entry which is preliminary data.</text>
</comment>
<feature type="domain" description="DUF2428" evidence="4">
    <location>
        <begin position="622"/>
        <end position="849"/>
    </location>
</feature>
<evidence type="ECO:0000256" key="2">
    <source>
        <dbReference type="ARBA" id="ARBA00022694"/>
    </source>
</evidence>
<dbReference type="Pfam" id="PF25151">
    <property type="entry name" value="TPR_Trm732_C"/>
    <property type="match status" value="1"/>
</dbReference>
<dbReference type="GO" id="GO:0005829">
    <property type="term" value="C:cytosol"/>
    <property type="evidence" value="ECO:0007669"/>
    <property type="project" value="TreeGrafter"/>
</dbReference>
<dbReference type="Pfam" id="PF25150">
    <property type="entry name" value="TPR_Trm732"/>
    <property type="match status" value="1"/>
</dbReference>
<dbReference type="PANTHER" id="PTHR14387">
    <property type="entry name" value="THADA/DEATH RECEPTOR INTERACTING PROTEIN"/>
    <property type="match status" value="1"/>
</dbReference>
<organism evidence="7 8">
    <name type="scientific">Caenorhabditis auriculariae</name>
    <dbReference type="NCBI Taxonomy" id="2777116"/>
    <lineage>
        <taxon>Eukaryota</taxon>
        <taxon>Metazoa</taxon>
        <taxon>Ecdysozoa</taxon>
        <taxon>Nematoda</taxon>
        <taxon>Chromadorea</taxon>
        <taxon>Rhabditida</taxon>
        <taxon>Rhabditina</taxon>
        <taxon>Rhabditomorpha</taxon>
        <taxon>Rhabditoidea</taxon>
        <taxon>Rhabditidae</taxon>
        <taxon>Peloderinae</taxon>
        <taxon>Caenorhabditis</taxon>
    </lineage>
</organism>
<evidence type="ECO:0000259" key="5">
    <source>
        <dbReference type="Pfam" id="PF25150"/>
    </source>
</evidence>
<dbReference type="OrthoDB" id="73997at2759"/>
<evidence type="ECO:0000259" key="6">
    <source>
        <dbReference type="Pfam" id="PF25151"/>
    </source>
</evidence>
<dbReference type="PANTHER" id="PTHR14387:SF7">
    <property type="entry name" value="THYROID ADENOMA-ASSOCIATED PROTEIN"/>
    <property type="match status" value="1"/>
</dbReference>
<gene>
    <name evidence="7" type="ORF">CAUJ_LOCUS856</name>
</gene>
<sequence length="1359" mass="155987">MDINLKDLTYLHRRLDKQDLDEKDEAGNSIIIGHLEKLLMTSERYTNGALALGATIKRILILIRDCKETLPPRFFPLIIDYIKRVWDHKVDSVCHDSNEIFSTALIIHKRSCAGCKSVQSLETKFAPSCHWAFTVFRWLISADFPNKSTYKCLSAFFTDFPSSLRQLEENDIETFYRHLNNHSLANSVSEVLVQCLRDQRCWSLHIYHICRFVDYEKCSIDILKTRLIKLIEKDGTLTGFLEALLASLTGSTSARTLDTVLAIVRCLIRAQKSGKPLVEKREFIMWTQYISSETMACAILHSDIHVALSAFNVIIDHPKRTCAFVEYDLEFMKAFFVANLSSQLPGVRQSILAGLKNGSECTEPVLKKMRKNDSFSGKDTIMIVPETHCVGSMQRERVEICDADEFSDENTDGVDDVKLYTSFVRYIWDRCFDSLAPEGNFNRRLMALYTIELLYNRDLYTANGKTGFVDHLNLNGTLNCLRMYAIISCLDDSYELIRTKALSILRTLEYKIEMVEEEYIQPSDELTASVNDTSTSASACRMQLYMSQNPHRLQPVLELLADTVIPAIERASENLTNIIETPVHTNLSLLADLMENTVDKNYLAESMEDPEKRQWWSNFCNKKLLPPCFKAADIVIPVVHNPNPEGYIPQDTLEDCFPSSVEEQADFAQRLLVCCWRTQRFVSQIFGWVFENLAEYGIVEVENVKRVGDFYLRELTQGKHKGAFETSVDGFEKLCRFLWKSTNEEHPKPIKWLEEIMDVEENSQRLLSPCSTRRSAGLPYLVVAITITEPDGSISFDYAIECLFEMTMKSLDLRIHAMNIMKGMVTNSGLSEPISMFLESLLFVALKGCCAVDFIERNSASQLFSALRTRVFGVTRSAVRSYNADPKNRQSGYEFFNKYPELYSFMVEQLRTNSSPFAVVPPLVILSHLYPTTASDAKYPLAPFVPLCLHIAIRNKFEHIRTQAVIALLSISDSETFKNLACWIGEIQFGWIRQNHIFTSLQIVRGMYAQDQSRSFLANIVSEIVRTKIWLNWKDFVVSYLLKLCNKFNIDFDMDDVVVEKPVLVKRPIAERLLRSNDVLKAELSPWLKDYETRRQCFIIIQKKGWDFCNKYLWAQMINLAIRDLPEAPQQVDSARILNLLYPKHTMITEESREKLCQFIRQELYSETSLWNLFTKSTACKLLTKLEMPSADEREALLEWINGCSDVDEDSTRLNALCVARDLSYTLKNNCDDVTKEFKLSFIRTVSLFLQDCEHEIREMASEVLSPFLGAPAGYVLNPFVCRILVADHTGDYTCDKRFEDDLIPNEPLSESVDRDALFAACAENGYREQKYFGDVDLFKDIYNLIDRAPSSFIFPECD</sequence>
<dbReference type="SUPFAM" id="SSF48371">
    <property type="entry name" value="ARM repeat"/>
    <property type="match status" value="1"/>
</dbReference>
<dbReference type="Pfam" id="PF10350">
    <property type="entry name" value="DUF2428"/>
    <property type="match status" value="1"/>
</dbReference>
<feature type="domain" description="tRNA (32-2'-O)-methyltransferase regulator THADA-like C-terminal TPR repeats region" evidence="6">
    <location>
        <begin position="857"/>
        <end position="1004"/>
    </location>
</feature>
<name>A0A8S1GN57_9PELO</name>
<evidence type="ECO:0000259" key="4">
    <source>
        <dbReference type="Pfam" id="PF10350"/>
    </source>
</evidence>
<evidence type="ECO:0000256" key="3">
    <source>
        <dbReference type="ARBA" id="ARBA00035698"/>
    </source>
</evidence>
<keyword evidence="2" id="KW-0819">tRNA processing</keyword>
<reference evidence="7" key="1">
    <citation type="submission" date="2020-10" db="EMBL/GenBank/DDBJ databases">
        <authorList>
            <person name="Kikuchi T."/>
        </authorList>
    </citation>
    <scope>NUCLEOTIDE SEQUENCE</scope>
    <source>
        <strain evidence="7">NKZ352</strain>
    </source>
</reference>
<accession>A0A8S1GN57</accession>
<evidence type="ECO:0000256" key="1">
    <source>
        <dbReference type="ARBA" id="ARBA00010409"/>
    </source>
</evidence>
<keyword evidence="8" id="KW-1185">Reference proteome</keyword>
<dbReference type="InterPro" id="IPR056843">
    <property type="entry name" value="THADA-like_TPR"/>
</dbReference>
<dbReference type="InterPro" id="IPR016024">
    <property type="entry name" value="ARM-type_fold"/>
</dbReference>
<dbReference type="InterPro" id="IPR056842">
    <property type="entry name" value="THADA-like_TPR_C"/>
</dbReference>
<dbReference type="EMBL" id="CAJGYM010000001">
    <property type="protein sequence ID" value="CAD6184937.1"/>
    <property type="molecule type" value="Genomic_DNA"/>
</dbReference>
<dbReference type="Proteomes" id="UP000835052">
    <property type="component" value="Unassembled WGS sequence"/>
</dbReference>
<feature type="domain" description="tRNA (32-2'-O)-methyltransferase regulator THADA-like TPR repeats region" evidence="5">
    <location>
        <begin position="262"/>
        <end position="456"/>
    </location>
</feature>